<protein>
    <submittedName>
        <fullName evidence="3">Uncharacterized protein</fullName>
    </submittedName>
</protein>
<keyword evidence="4" id="KW-1185">Reference proteome</keyword>
<accession>D2Z336</accession>
<organism evidence="3 4">
    <name type="scientific">Dethiosulfovibrio peptidovorans DSM 11002</name>
    <dbReference type="NCBI Taxonomy" id="469381"/>
    <lineage>
        <taxon>Bacteria</taxon>
        <taxon>Thermotogati</taxon>
        <taxon>Synergistota</taxon>
        <taxon>Synergistia</taxon>
        <taxon>Synergistales</taxon>
        <taxon>Dethiosulfovibrionaceae</taxon>
        <taxon>Dethiosulfovibrio</taxon>
    </lineage>
</organism>
<feature type="chain" id="PRO_5003039778" evidence="2">
    <location>
        <begin position="26"/>
        <end position="253"/>
    </location>
</feature>
<dbReference type="Proteomes" id="UP000006427">
    <property type="component" value="Unassembled WGS sequence"/>
</dbReference>
<dbReference type="RefSeq" id="WP_005658850.1">
    <property type="nucleotide sequence ID" value="NZ_ABTR02000001.1"/>
</dbReference>
<name>D2Z336_9BACT</name>
<evidence type="ECO:0000313" key="4">
    <source>
        <dbReference type="Proteomes" id="UP000006427"/>
    </source>
</evidence>
<dbReference type="STRING" id="469381.Dpep_0222"/>
<dbReference type="eggNOG" id="ENOG502ZC6M">
    <property type="taxonomic scope" value="Bacteria"/>
</dbReference>
<evidence type="ECO:0000313" key="3">
    <source>
        <dbReference type="EMBL" id="EFC90254.1"/>
    </source>
</evidence>
<feature type="signal peptide" evidence="2">
    <location>
        <begin position="1"/>
        <end position="25"/>
    </location>
</feature>
<dbReference type="PaxDb" id="469381-Dpep_0222"/>
<evidence type="ECO:0000256" key="1">
    <source>
        <dbReference type="SAM" id="Coils"/>
    </source>
</evidence>
<evidence type="ECO:0000256" key="2">
    <source>
        <dbReference type="SAM" id="SignalP"/>
    </source>
</evidence>
<comment type="caution">
    <text evidence="3">The sequence shown here is derived from an EMBL/GenBank/DDBJ whole genome shotgun (WGS) entry which is preliminary data.</text>
</comment>
<dbReference type="AlphaFoldDB" id="D2Z336"/>
<feature type="coiled-coil region" evidence="1">
    <location>
        <begin position="205"/>
        <end position="253"/>
    </location>
</feature>
<dbReference type="EMBL" id="ABTR02000001">
    <property type="protein sequence ID" value="EFC90254.1"/>
    <property type="molecule type" value="Genomic_DNA"/>
</dbReference>
<keyword evidence="1" id="KW-0175">Coiled coil</keyword>
<gene>
    <name evidence="3" type="ORF">Dpep_0222</name>
</gene>
<dbReference type="OrthoDB" id="3911at2"/>
<proteinExistence type="predicted"/>
<sequence length="253" mass="29329">MSIKRKLVFTVSLLCLMSVALSASASTDSVLSRWRKTVKIMDEDNMGFVEFTVTYYSAEYIQALVQKEAKANLWTKDEEENYKYQLLKTLQLERNIPIFIEINNYGSALRMAPFGDQVELWINGKSYSPVDYDKRFNFKLTGKREGFVYFPRYNEETGQPLLAKAKTIKFSIDGGVSPITMGRRPSIDFLWDVYRDNPDQFFTGKAAERLELDRLIIRLGNLKEQRGDIQKQLDELDAELARIQSRIDELQSK</sequence>
<reference evidence="3 4" key="1">
    <citation type="journal article" date="2010" name="Stand. Genomic Sci.">
        <title>Permanent draft genome sequence of Dethiosulfovibrio peptidovorans type strain (SEBR 4207).</title>
        <authorList>
            <person name="Labutti K."/>
            <person name="Mayilraj S."/>
            <person name="Clum A."/>
            <person name="Lucas S."/>
            <person name="Glavina Del Rio T."/>
            <person name="Nolan M."/>
            <person name="Tice H."/>
            <person name="Cheng J.F."/>
            <person name="Pitluck S."/>
            <person name="Liolios K."/>
            <person name="Ivanova N."/>
            <person name="Mavromatis K."/>
            <person name="Mikhailova N."/>
            <person name="Pati A."/>
            <person name="Goodwin L."/>
            <person name="Chen A."/>
            <person name="Palaniappan K."/>
            <person name="Land M."/>
            <person name="Hauser L."/>
            <person name="Chang Y.J."/>
            <person name="Jeffries C.D."/>
            <person name="Rohde M."/>
            <person name="Spring S."/>
            <person name="Goker M."/>
            <person name="Woyke T."/>
            <person name="Bristow J."/>
            <person name="Eisen J.A."/>
            <person name="Markowitz V."/>
            <person name="Hugenholtz P."/>
            <person name="Kyrpides N.C."/>
            <person name="Klenk H.P."/>
            <person name="Lapidus A."/>
        </authorList>
    </citation>
    <scope>NUCLEOTIDE SEQUENCE [LARGE SCALE GENOMIC DNA]</scope>
    <source>
        <strain evidence="3 4">DSM 11002</strain>
    </source>
</reference>
<keyword evidence="2" id="KW-0732">Signal</keyword>